<accession>A0A412IV14</accession>
<dbReference type="InterPro" id="IPR017853">
    <property type="entry name" value="GH"/>
</dbReference>
<dbReference type="NCBIfam" id="TIGR00217">
    <property type="entry name" value="malQ"/>
    <property type="match status" value="1"/>
</dbReference>
<dbReference type="InterPro" id="IPR003385">
    <property type="entry name" value="Glyco_hydro_77"/>
</dbReference>
<dbReference type="AlphaFoldDB" id="A0A412IV14"/>
<evidence type="ECO:0000256" key="3">
    <source>
        <dbReference type="ARBA" id="ARBA00012560"/>
    </source>
</evidence>
<dbReference type="NCBIfam" id="NF011080">
    <property type="entry name" value="PRK14508.1-3"/>
    <property type="match status" value="1"/>
</dbReference>
<evidence type="ECO:0000256" key="5">
    <source>
        <dbReference type="ARBA" id="ARBA00022676"/>
    </source>
</evidence>
<comment type="similarity">
    <text evidence="2 10">Belongs to the disproportionating enzyme family.</text>
</comment>
<dbReference type="Proteomes" id="UP000283295">
    <property type="component" value="Unassembled WGS sequence"/>
</dbReference>
<dbReference type="EMBL" id="QRVK01000003">
    <property type="protein sequence ID" value="RGS43896.1"/>
    <property type="molecule type" value="Genomic_DNA"/>
</dbReference>
<proteinExistence type="inferred from homology"/>
<dbReference type="PANTHER" id="PTHR32438">
    <property type="entry name" value="4-ALPHA-GLUCANOTRANSFERASE DPE1, CHLOROPLASTIC/AMYLOPLASTIC"/>
    <property type="match status" value="1"/>
</dbReference>
<dbReference type="PANTHER" id="PTHR32438:SF5">
    <property type="entry name" value="4-ALPHA-GLUCANOTRANSFERASE DPE1, CHLOROPLASTIC_AMYLOPLASTIC"/>
    <property type="match status" value="1"/>
</dbReference>
<gene>
    <name evidence="11" type="primary">malQ</name>
    <name evidence="11" type="ORF">DWX94_02195</name>
</gene>
<dbReference type="Pfam" id="PF02446">
    <property type="entry name" value="Glyco_hydro_77"/>
    <property type="match status" value="1"/>
</dbReference>
<evidence type="ECO:0000256" key="9">
    <source>
        <dbReference type="ARBA" id="ARBA00031501"/>
    </source>
</evidence>
<evidence type="ECO:0000256" key="8">
    <source>
        <dbReference type="ARBA" id="ARBA00031423"/>
    </source>
</evidence>
<keyword evidence="7 10" id="KW-0119">Carbohydrate metabolism</keyword>
<evidence type="ECO:0000256" key="4">
    <source>
        <dbReference type="ARBA" id="ARBA00020295"/>
    </source>
</evidence>
<keyword evidence="6 10" id="KW-0808">Transferase</keyword>
<evidence type="ECO:0000313" key="11">
    <source>
        <dbReference type="EMBL" id="RGS43896.1"/>
    </source>
</evidence>
<keyword evidence="5 10" id="KW-0328">Glycosyltransferase</keyword>
<evidence type="ECO:0000256" key="6">
    <source>
        <dbReference type="ARBA" id="ARBA00022679"/>
    </source>
</evidence>
<evidence type="ECO:0000256" key="7">
    <source>
        <dbReference type="ARBA" id="ARBA00023277"/>
    </source>
</evidence>
<dbReference type="Gene3D" id="3.20.20.80">
    <property type="entry name" value="Glycosidases"/>
    <property type="match status" value="1"/>
</dbReference>
<dbReference type="SUPFAM" id="SSF51445">
    <property type="entry name" value="(Trans)glycosidases"/>
    <property type="match status" value="1"/>
</dbReference>
<name>A0A412IV14_9FIRM</name>
<comment type="catalytic activity">
    <reaction evidence="1 10">
        <text>Transfers a segment of a (1-&gt;4)-alpha-D-glucan to a new position in an acceptor, which may be glucose or a (1-&gt;4)-alpha-D-glucan.</text>
        <dbReference type="EC" id="2.4.1.25"/>
    </reaction>
</comment>
<organism evidence="11 12">
    <name type="scientific">Coprococcus eutactus</name>
    <dbReference type="NCBI Taxonomy" id="33043"/>
    <lineage>
        <taxon>Bacteria</taxon>
        <taxon>Bacillati</taxon>
        <taxon>Bacillota</taxon>
        <taxon>Clostridia</taxon>
        <taxon>Lachnospirales</taxon>
        <taxon>Lachnospiraceae</taxon>
        <taxon>Coprococcus</taxon>
    </lineage>
</organism>
<dbReference type="OrthoDB" id="9811841at2"/>
<reference evidence="11 12" key="1">
    <citation type="submission" date="2018-08" db="EMBL/GenBank/DDBJ databases">
        <title>A genome reference for cultivated species of the human gut microbiota.</title>
        <authorList>
            <person name="Zou Y."/>
            <person name="Xue W."/>
            <person name="Luo G."/>
        </authorList>
    </citation>
    <scope>NUCLEOTIDE SEQUENCE [LARGE SCALE GENOMIC DNA]</scope>
    <source>
        <strain evidence="11 12">AF22-21</strain>
    </source>
</reference>
<evidence type="ECO:0000256" key="10">
    <source>
        <dbReference type="RuleBase" id="RU361207"/>
    </source>
</evidence>
<protein>
    <recommendedName>
        <fullName evidence="4 10">4-alpha-glucanotransferase</fullName>
        <ecNumber evidence="3 10">2.4.1.25</ecNumber>
    </recommendedName>
    <alternativeName>
        <fullName evidence="8 10">Amylomaltase</fullName>
    </alternativeName>
    <alternativeName>
        <fullName evidence="9 10">Disproportionating enzyme</fullName>
    </alternativeName>
</protein>
<sequence>MKRSAGILLAISSLPSKYGIGSFSKEAYRFVDWLRVAHQSYWQILPMGPTGYGDSPYQSFSTFAGNPYFIDLDALVDQRLLTDSECSEIDWGDDGRYVDYSKIYNGRYSLLRKAYERWKMTDGMEFSMFMDENSDWIYDYSLFMAIKDSYGGIPWTEWPQDIRNRQPDAVQQMQLKLADEIHFQQYMQYLFYTQWNALKSYANKNHIRIIGDIPIYVAMDSADVWAHPELFRLDEDRRPYEVAGCPPDGFSETGQLWGNPIYDWELNRQTGYSWWIARMRHSYKLYDVVRIDHFRGFDEYYAIPYGEETAANGKWKKGPGMDLFRNIEKALGKRDVIAEDLGFVTDSVRKLVHDSGFPGMKVVEFAFDVRDTGAASDYLPHNYIRNCVVYTGTHDNETLIGWWSSIDQRSRDMARDYMAAHYTPDRLINVPFITLAMRSIADLCIIPMQDYLGLDNKSRMNKPSTVGDNWRWRTISDDTDDDLAEEIGSLTLMTGRSKM</sequence>
<dbReference type="EC" id="2.4.1.25" evidence="3 10"/>
<comment type="caution">
    <text evidence="11">The sequence shown here is derived from an EMBL/GenBank/DDBJ whole genome shotgun (WGS) entry which is preliminary data.</text>
</comment>
<dbReference type="GO" id="GO:0004134">
    <property type="term" value="F:4-alpha-glucanotransferase activity"/>
    <property type="evidence" value="ECO:0007669"/>
    <property type="project" value="UniProtKB-EC"/>
</dbReference>
<evidence type="ECO:0000256" key="2">
    <source>
        <dbReference type="ARBA" id="ARBA00005684"/>
    </source>
</evidence>
<evidence type="ECO:0000256" key="1">
    <source>
        <dbReference type="ARBA" id="ARBA00000439"/>
    </source>
</evidence>
<dbReference type="GO" id="GO:0005975">
    <property type="term" value="P:carbohydrate metabolic process"/>
    <property type="evidence" value="ECO:0007669"/>
    <property type="project" value="InterPro"/>
</dbReference>
<evidence type="ECO:0000313" key="12">
    <source>
        <dbReference type="Proteomes" id="UP000283295"/>
    </source>
</evidence>